<gene>
    <name evidence="2" type="ORF">AN618_11670</name>
</gene>
<name>A0A140LA64_9FIRM</name>
<dbReference type="InterPro" id="IPR010898">
    <property type="entry name" value="Hpre_diP_synth_I"/>
</dbReference>
<dbReference type="Pfam" id="PF07456">
    <property type="entry name" value="Hpre_diP_synt_I"/>
    <property type="match status" value="1"/>
</dbReference>
<keyword evidence="3" id="KW-1185">Reference proteome</keyword>
<dbReference type="AlphaFoldDB" id="A0A140LA64"/>
<dbReference type="Proteomes" id="UP000070427">
    <property type="component" value="Unassembled WGS sequence"/>
</dbReference>
<dbReference type="STRING" id="520764.AN618_11670"/>
<dbReference type="PIRSF" id="PIRSF027391">
    <property type="entry name" value="Hpre_diP_synt_I"/>
    <property type="match status" value="1"/>
</dbReference>
<feature type="transmembrane region" description="Helical" evidence="1">
    <location>
        <begin position="136"/>
        <end position="158"/>
    </location>
</feature>
<keyword evidence="1" id="KW-0472">Membrane</keyword>
<dbReference type="RefSeq" id="WP_066353073.1">
    <property type="nucleotide sequence ID" value="NZ_LOED01000011.1"/>
</dbReference>
<dbReference type="PATRIC" id="fig|520764.3.peg.1205"/>
<feature type="transmembrane region" description="Helical" evidence="1">
    <location>
        <begin position="102"/>
        <end position="129"/>
    </location>
</feature>
<evidence type="ECO:0000313" key="3">
    <source>
        <dbReference type="Proteomes" id="UP000070427"/>
    </source>
</evidence>
<accession>A0A140LA64</accession>
<feature type="transmembrane region" description="Helical" evidence="1">
    <location>
        <begin position="35"/>
        <end position="54"/>
    </location>
</feature>
<evidence type="ECO:0008006" key="4">
    <source>
        <dbReference type="Google" id="ProtNLM"/>
    </source>
</evidence>
<dbReference type="EMBL" id="LOED01000011">
    <property type="protein sequence ID" value="KXG77439.1"/>
    <property type="molecule type" value="Genomic_DNA"/>
</dbReference>
<dbReference type="OrthoDB" id="9799095at2"/>
<evidence type="ECO:0000256" key="1">
    <source>
        <dbReference type="SAM" id="Phobius"/>
    </source>
</evidence>
<organism evidence="2 3">
    <name type="scientific">Fervidicola ferrireducens</name>
    <dbReference type="NCBI Taxonomy" id="520764"/>
    <lineage>
        <taxon>Bacteria</taxon>
        <taxon>Bacillati</taxon>
        <taxon>Bacillota</taxon>
        <taxon>Clostridia</taxon>
        <taxon>Thermosediminibacterales</taxon>
        <taxon>Thermosediminibacteraceae</taxon>
        <taxon>Fervidicola</taxon>
    </lineage>
</organism>
<keyword evidence="1" id="KW-1133">Transmembrane helix</keyword>
<dbReference type="InterPro" id="IPR014535">
    <property type="entry name" value="Hpre_diP_synt_I"/>
</dbReference>
<proteinExistence type="predicted"/>
<keyword evidence="1" id="KW-0812">Transmembrane</keyword>
<dbReference type="InParanoid" id="A0A140LA64"/>
<evidence type="ECO:0000313" key="2">
    <source>
        <dbReference type="EMBL" id="KXG77439.1"/>
    </source>
</evidence>
<feature type="transmembrane region" description="Helical" evidence="1">
    <location>
        <begin position="61"/>
        <end position="82"/>
    </location>
</feature>
<protein>
    <recommendedName>
        <fullName evidence="4">Heptaprenyl diphosphate synthase component I</fullName>
    </recommendedName>
</protein>
<dbReference type="Gene3D" id="1.10.1760.20">
    <property type="match status" value="1"/>
</dbReference>
<comment type="caution">
    <text evidence="2">The sequence shown here is derived from an EMBL/GenBank/DDBJ whole genome shotgun (WGS) entry which is preliminary data.</text>
</comment>
<sequence length="176" mass="18590">MAKTKKIVYLSLLVAGGVALHMVESMIPVPFPVPGAKLGLANIISLLAIVLYGTREGLEVNILRCFIGSFLGGSMSSLIYSLSGAVSSTLVMGIAVKYFENVFSLVGVSILGSVTHNFAQVTVASVILSTFGLYSYLPFLMVVGLFTGVFTGLAANFAKDKLSGSLGLMETVDRRR</sequence>
<reference evidence="2 3" key="1">
    <citation type="submission" date="2015-12" db="EMBL/GenBank/DDBJ databases">
        <title>Draft genome sequnece of Fervidicola ferrireducens strain Y170.</title>
        <authorList>
            <person name="Patel B.K."/>
        </authorList>
    </citation>
    <scope>NUCLEOTIDE SEQUENCE [LARGE SCALE GENOMIC DNA]</scope>
    <source>
        <strain evidence="2 3">Y170</strain>
    </source>
</reference>